<dbReference type="AlphaFoldDB" id="A0A7U2FDZ6"/>
<dbReference type="Gene3D" id="3.90.380.10">
    <property type="entry name" value="Naphthalene 1,2-dioxygenase Alpha Subunit, Chain A, domain 1"/>
    <property type="match status" value="2"/>
</dbReference>
<evidence type="ECO:0000256" key="10">
    <source>
        <dbReference type="ARBA" id="ARBA00023004"/>
    </source>
</evidence>
<keyword evidence="7" id="KW-0001">2Fe-2S</keyword>
<evidence type="ECO:0000256" key="9">
    <source>
        <dbReference type="ARBA" id="ARBA00023002"/>
    </source>
</evidence>
<evidence type="ECO:0000256" key="7">
    <source>
        <dbReference type="ARBA" id="ARBA00022714"/>
    </source>
</evidence>
<gene>
    <name evidence="15" type="ORF">JI435_102860</name>
</gene>
<dbReference type="SUPFAM" id="SSF55961">
    <property type="entry name" value="Bet v1-like"/>
    <property type="match status" value="1"/>
</dbReference>
<dbReference type="Pfam" id="PF00848">
    <property type="entry name" value="Ring_hydroxyl_A"/>
    <property type="match status" value="2"/>
</dbReference>
<evidence type="ECO:0000256" key="12">
    <source>
        <dbReference type="ARBA" id="ARBA00023027"/>
    </source>
</evidence>
<dbReference type="CDD" id="cd03469">
    <property type="entry name" value="Rieske_RO_Alpha_N"/>
    <property type="match status" value="1"/>
</dbReference>
<dbReference type="UniPathway" id="UPA00529">
    <property type="reaction ID" value="UER00430"/>
</dbReference>
<evidence type="ECO:0000313" key="15">
    <source>
        <dbReference type="EMBL" id="QRD03509.1"/>
    </source>
</evidence>
<comment type="catalytic activity">
    <reaction evidence="13">
        <text>choline + 2 reduced [2Fe-2S]-[ferredoxin] + O2 + 2 H(+) = betaine aldehyde hydrate + 2 oxidized [2Fe-2S]-[ferredoxin] + H2O</text>
        <dbReference type="Rhea" id="RHEA:17769"/>
        <dbReference type="Rhea" id="RHEA-COMP:10000"/>
        <dbReference type="Rhea" id="RHEA-COMP:10001"/>
        <dbReference type="ChEBI" id="CHEBI:15354"/>
        <dbReference type="ChEBI" id="CHEBI:15377"/>
        <dbReference type="ChEBI" id="CHEBI:15378"/>
        <dbReference type="ChEBI" id="CHEBI:15379"/>
        <dbReference type="ChEBI" id="CHEBI:15870"/>
        <dbReference type="ChEBI" id="CHEBI:33737"/>
        <dbReference type="ChEBI" id="CHEBI:33738"/>
        <dbReference type="EC" id="1.14.15.7"/>
    </reaction>
</comment>
<evidence type="ECO:0000256" key="1">
    <source>
        <dbReference type="ARBA" id="ARBA00001962"/>
    </source>
</evidence>
<keyword evidence="16" id="KW-1185">Reference proteome</keyword>
<dbReference type="InterPro" id="IPR001663">
    <property type="entry name" value="Rng_hydr_dOase-A"/>
</dbReference>
<evidence type="ECO:0000256" key="13">
    <source>
        <dbReference type="ARBA" id="ARBA00049097"/>
    </source>
</evidence>
<evidence type="ECO:0000256" key="4">
    <source>
        <dbReference type="ARBA" id="ARBA00010848"/>
    </source>
</evidence>
<comment type="cofactor">
    <cofactor evidence="1">
        <name>Fe cation</name>
        <dbReference type="ChEBI" id="CHEBI:24875"/>
    </cofactor>
</comment>
<evidence type="ECO:0000259" key="14">
    <source>
        <dbReference type="PROSITE" id="PS51296"/>
    </source>
</evidence>
<reference evidence="16" key="1">
    <citation type="journal article" date="2021" name="BMC Genomics">
        <title>Chromosome-level genome assembly and manually-curated proteome of model necrotroph Parastagonospora nodorum Sn15 reveals a genome-wide trove of candidate effector homologs, and redundancy of virulence-related functions within an accessory chromosome.</title>
        <authorList>
            <person name="Bertazzoni S."/>
            <person name="Jones D.A.B."/>
            <person name="Phan H.T."/>
            <person name="Tan K.-C."/>
            <person name="Hane J.K."/>
        </authorList>
    </citation>
    <scope>NUCLEOTIDE SEQUENCE [LARGE SCALE GENOMIC DNA]</scope>
    <source>
        <strain evidence="16">SN15 / ATCC MYA-4574 / FGSC 10173)</strain>
    </source>
</reference>
<keyword evidence="8" id="KW-0479">Metal-binding</keyword>
<keyword evidence="11" id="KW-0411">Iron-sulfur</keyword>
<dbReference type="PROSITE" id="PS00570">
    <property type="entry name" value="RING_HYDROXYL_ALPHA"/>
    <property type="match status" value="1"/>
</dbReference>
<evidence type="ECO:0000256" key="3">
    <source>
        <dbReference type="ARBA" id="ARBA00004866"/>
    </source>
</evidence>
<dbReference type="VEuPathDB" id="FungiDB:JI435_102860"/>
<dbReference type="GO" id="GO:0019285">
    <property type="term" value="P:glycine betaine biosynthetic process from choline"/>
    <property type="evidence" value="ECO:0007669"/>
    <property type="project" value="UniProtKB-UniPathway"/>
</dbReference>
<dbReference type="InterPro" id="IPR015881">
    <property type="entry name" value="ARHD_Rieske_2Fe_2S"/>
</dbReference>
<dbReference type="OrthoDB" id="426882at2759"/>
<comment type="function">
    <text evidence="2">Catalyzes the first step of the osmoprotectant glycine betaine synthesis.</text>
</comment>
<proteinExistence type="inferred from homology"/>
<dbReference type="GO" id="GO:0051537">
    <property type="term" value="F:2 iron, 2 sulfur cluster binding"/>
    <property type="evidence" value="ECO:0007669"/>
    <property type="project" value="UniProtKB-KW"/>
</dbReference>
<keyword evidence="15" id="KW-0503">Monooxygenase</keyword>
<dbReference type="InterPro" id="IPR036922">
    <property type="entry name" value="Rieske_2Fe-2S_sf"/>
</dbReference>
<sequence length="417" mass="47895">MASLLSYIGLGGSTTPTTPPEKSAVRALPANWYTSEEMYQLERRAIFSRRWLLLTHKSRFTTPGDYLRYSVANYDIVVAKDRQGEIHAFHNVCRHRAYPVVEQDNGNAKIFSCKYHGWSYGLNGNLAKAPGYQDLPAFDKAENGLFPIHVRLDKNGFVWINMDSKEVPEVSWEEQFDTVDEQERLTDFNFDDYVFDHTYNMESNFNWKILADNFNECYHCKTTHPDLPAIANLETYDVNCSADHIQHDPKTTDEQRAAGFGICSTYMFPNVSFTVTSTFMMMQKFMPKAPGVSVMYYELWRNKNATEEAFHAIADLYARVMKEDKVLCERAQANINAGLFINGELHPHMEKGPLFFQKRCREVVMEHSAREKREGRQIWPAKQQLKKTGNSAISNEDVAFCEGLACGNDNDKSDLAW</sequence>
<dbReference type="OMA" id="NIMVEWY"/>
<organism evidence="15 16">
    <name type="scientific">Phaeosphaeria nodorum (strain SN15 / ATCC MYA-4574 / FGSC 10173)</name>
    <name type="common">Glume blotch fungus</name>
    <name type="synonym">Parastagonospora nodorum</name>
    <dbReference type="NCBI Taxonomy" id="321614"/>
    <lineage>
        <taxon>Eukaryota</taxon>
        <taxon>Fungi</taxon>
        <taxon>Dikarya</taxon>
        <taxon>Ascomycota</taxon>
        <taxon>Pezizomycotina</taxon>
        <taxon>Dothideomycetes</taxon>
        <taxon>Pleosporomycetidae</taxon>
        <taxon>Pleosporales</taxon>
        <taxon>Pleosporineae</taxon>
        <taxon>Phaeosphaeriaceae</taxon>
        <taxon>Parastagonospora</taxon>
    </lineage>
</organism>
<dbReference type="Gene3D" id="2.102.10.10">
    <property type="entry name" value="Rieske [2Fe-2S] iron-sulphur domain"/>
    <property type="match status" value="1"/>
</dbReference>
<dbReference type="PROSITE" id="PS51296">
    <property type="entry name" value="RIESKE"/>
    <property type="match status" value="1"/>
</dbReference>
<dbReference type="PANTHER" id="PTHR43756">
    <property type="entry name" value="CHOLINE MONOOXYGENASE, CHLOROPLASTIC"/>
    <property type="match status" value="1"/>
</dbReference>
<evidence type="ECO:0000256" key="11">
    <source>
        <dbReference type="ARBA" id="ARBA00023014"/>
    </source>
</evidence>
<feature type="domain" description="Rieske" evidence="14">
    <location>
        <begin position="63"/>
        <end position="149"/>
    </location>
</feature>
<dbReference type="Pfam" id="PF00355">
    <property type="entry name" value="Rieske"/>
    <property type="match status" value="1"/>
</dbReference>
<dbReference type="PANTHER" id="PTHR43756:SF5">
    <property type="entry name" value="CHOLINE MONOOXYGENASE, CHLOROPLASTIC"/>
    <property type="match status" value="1"/>
</dbReference>
<dbReference type="InterPro" id="IPR015879">
    <property type="entry name" value="Ring_hydroxy_dOase_asu_C_dom"/>
</dbReference>
<evidence type="ECO:0000256" key="8">
    <source>
        <dbReference type="ARBA" id="ARBA00022723"/>
    </source>
</evidence>
<dbReference type="PRINTS" id="PR00090">
    <property type="entry name" value="RNGDIOXGNASE"/>
</dbReference>
<dbReference type="CDD" id="cd00680">
    <property type="entry name" value="RHO_alpha_C"/>
    <property type="match status" value="1"/>
</dbReference>
<dbReference type="Proteomes" id="UP000663193">
    <property type="component" value="Chromosome 15"/>
</dbReference>
<evidence type="ECO:0000256" key="5">
    <source>
        <dbReference type="ARBA" id="ARBA00012763"/>
    </source>
</evidence>
<name>A0A7U2FDZ6_PHANO</name>
<dbReference type="GO" id="GO:0019133">
    <property type="term" value="F:choline monooxygenase activity"/>
    <property type="evidence" value="ECO:0007669"/>
    <property type="project" value="UniProtKB-EC"/>
</dbReference>
<dbReference type="SUPFAM" id="SSF50022">
    <property type="entry name" value="ISP domain"/>
    <property type="match status" value="1"/>
</dbReference>
<dbReference type="EC" id="1.14.15.7" evidence="5"/>
<protein>
    <recommendedName>
        <fullName evidence="6">Choline monooxygenase, chloroplastic</fullName>
        <ecNumber evidence="5">1.14.15.7</ecNumber>
    </recommendedName>
</protein>
<evidence type="ECO:0000313" key="16">
    <source>
        <dbReference type="Proteomes" id="UP000663193"/>
    </source>
</evidence>
<keyword evidence="12" id="KW-0520">NAD</keyword>
<evidence type="ECO:0000256" key="6">
    <source>
        <dbReference type="ARBA" id="ARBA00014931"/>
    </source>
</evidence>
<comment type="pathway">
    <text evidence="3">Amine and polyamine biosynthesis; betaine biosynthesis via choline pathway; betaine aldehyde from choline (monooxygenase route): step 1/1.</text>
</comment>
<comment type="similarity">
    <text evidence="4">Belongs to the choline monooxygenase family.</text>
</comment>
<accession>A0A7U2FDZ6</accession>
<evidence type="ECO:0000256" key="2">
    <source>
        <dbReference type="ARBA" id="ARBA00002149"/>
    </source>
</evidence>
<dbReference type="InterPro" id="IPR017941">
    <property type="entry name" value="Rieske_2Fe-2S"/>
</dbReference>
<dbReference type="EMBL" id="CP069037">
    <property type="protein sequence ID" value="QRD03509.1"/>
    <property type="molecule type" value="Genomic_DNA"/>
</dbReference>
<keyword evidence="9" id="KW-0560">Oxidoreductase</keyword>
<dbReference type="GO" id="GO:0005506">
    <property type="term" value="F:iron ion binding"/>
    <property type="evidence" value="ECO:0007669"/>
    <property type="project" value="InterPro"/>
</dbReference>
<keyword evidence="10" id="KW-0408">Iron</keyword>